<protein>
    <submittedName>
        <fullName evidence="9">Murein biosynthesis integral membrane protein MurJ</fullName>
    </submittedName>
</protein>
<keyword evidence="5" id="KW-0573">Peptidoglycan synthesis</keyword>
<comment type="subcellular location">
    <subcellularLocation>
        <location evidence="1">Cell membrane</location>
        <topology evidence="1">Multi-pass membrane protein</topology>
    </subcellularLocation>
</comment>
<feature type="transmembrane region" description="Helical" evidence="8">
    <location>
        <begin position="111"/>
        <end position="134"/>
    </location>
</feature>
<feature type="transmembrane region" description="Helical" evidence="8">
    <location>
        <begin position="451"/>
        <end position="477"/>
    </location>
</feature>
<dbReference type="PANTHER" id="PTHR47019">
    <property type="entry name" value="LIPID II FLIPPASE MURJ"/>
    <property type="match status" value="1"/>
</dbReference>
<dbReference type="Proteomes" id="UP000718281">
    <property type="component" value="Unassembled WGS sequence"/>
</dbReference>
<sequence>MALGTLGSRVLGFIRTAMLTAVIGGALAADSFTVANSLPTQVYVLINGGLLSALIVPQITKAMARQDGSQDFTDRLLTLAFLVLAGVTAICLPAAPWIIDLLSANKSPDFLSLTTALAYICMPQVFFYGLYSVLGQVLNAYGRFSAYAWAPAWANVIQIAGLAYFIREWGQQPTLTTWTPTMVWVLAGTTTLGIVVQGLCLIVPLMRSGFRYRPRFGWRGYGFGDLSRMAGWTIAALTVSQLGGLVTTRAMTVGASQAPNVAGNGIQQYAYSLYTLPHSLITVSIVTALFPAMSRAFQEGDLAGLRRWVVTGLTAPAVLVIPAATVLIALGRPMVSALFPGLRVVPALGVDEPGNVALVLALMSIGILPFGITALKQRYCFARGDGWLNFWQVGVMTLGNLITAVVAMVATPPEYVVAVVAAGGTISNIVGAGLFLLVARRQLDGLALRGVWFLWLRLTVASGVAGLAAWAVASYIAAPTSRWLLQAIALMVGGVLFVLAFVVASRLLRIGEVTEVLTRLTSRITGRLGARSAR</sequence>
<feature type="transmembrane region" description="Helical" evidence="8">
    <location>
        <begin position="38"/>
        <end position="56"/>
    </location>
</feature>
<dbReference type="InterPro" id="IPR051050">
    <property type="entry name" value="Lipid_II_flippase_MurJ/MviN"/>
</dbReference>
<dbReference type="GO" id="GO:0015648">
    <property type="term" value="F:lipid-linked peptidoglycan transporter activity"/>
    <property type="evidence" value="ECO:0007669"/>
    <property type="project" value="TreeGrafter"/>
</dbReference>
<evidence type="ECO:0000256" key="8">
    <source>
        <dbReference type="SAM" id="Phobius"/>
    </source>
</evidence>
<feature type="transmembrane region" description="Helical" evidence="8">
    <location>
        <begin position="271"/>
        <end position="292"/>
    </location>
</feature>
<evidence type="ECO:0000256" key="7">
    <source>
        <dbReference type="ARBA" id="ARBA00023136"/>
    </source>
</evidence>
<feature type="transmembrane region" description="Helical" evidence="8">
    <location>
        <begin position="355"/>
        <end position="375"/>
    </location>
</feature>
<accession>A0A934X6D6</accession>
<evidence type="ECO:0000256" key="4">
    <source>
        <dbReference type="ARBA" id="ARBA00022960"/>
    </source>
</evidence>
<comment type="caution">
    <text evidence="9">The sequence shown here is derived from an EMBL/GenBank/DDBJ whole genome shotgun (WGS) entry which is preliminary data.</text>
</comment>
<keyword evidence="3 8" id="KW-0812">Transmembrane</keyword>
<evidence type="ECO:0000256" key="2">
    <source>
        <dbReference type="ARBA" id="ARBA00022475"/>
    </source>
</evidence>
<organism evidence="9 10">
    <name type="scientific">Candidatus Phosphoribacter hodrii</name>
    <dbReference type="NCBI Taxonomy" id="2953743"/>
    <lineage>
        <taxon>Bacteria</taxon>
        <taxon>Bacillati</taxon>
        <taxon>Actinomycetota</taxon>
        <taxon>Actinomycetes</taxon>
        <taxon>Micrococcales</taxon>
        <taxon>Dermatophilaceae</taxon>
        <taxon>Candidatus Phosphoribacter</taxon>
    </lineage>
</organism>
<feature type="transmembrane region" description="Helical" evidence="8">
    <location>
        <begin position="181"/>
        <end position="205"/>
    </location>
</feature>
<dbReference type="AlphaFoldDB" id="A0A934X6D6"/>
<proteinExistence type="predicted"/>
<dbReference type="InterPro" id="IPR004268">
    <property type="entry name" value="MurJ"/>
</dbReference>
<dbReference type="GO" id="GO:0008360">
    <property type="term" value="P:regulation of cell shape"/>
    <property type="evidence" value="ECO:0007669"/>
    <property type="project" value="UniProtKB-KW"/>
</dbReference>
<keyword evidence="7 8" id="KW-0472">Membrane</keyword>
<keyword evidence="4" id="KW-0133">Cell shape</keyword>
<feature type="transmembrane region" description="Helical" evidence="8">
    <location>
        <begin position="76"/>
        <end position="99"/>
    </location>
</feature>
<feature type="transmembrane region" description="Helical" evidence="8">
    <location>
        <begin position="226"/>
        <end position="251"/>
    </location>
</feature>
<feature type="transmembrane region" description="Helical" evidence="8">
    <location>
        <begin position="146"/>
        <end position="166"/>
    </location>
</feature>
<dbReference type="Pfam" id="PF03023">
    <property type="entry name" value="MurJ"/>
    <property type="match status" value="1"/>
</dbReference>
<evidence type="ECO:0000256" key="6">
    <source>
        <dbReference type="ARBA" id="ARBA00022989"/>
    </source>
</evidence>
<evidence type="ECO:0000313" key="9">
    <source>
        <dbReference type="EMBL" id="MBK6301058.1"/>
    </source>
</evidence>
<dbReference type="NCBIfam" id="TIGR01695">
    <property type="entry name" value="murJ_mviN"/>
    <property type="match status" value="1"/>
</dbReference>
<dbReference type="PRINTS" id="PR01806">
    <property type="entry name" value="VIRFACTRMVIN"/>
</dbReference>
<feature type="transmembrane region" description="Helical" evidence="8">
    <location>
        <begin position="483"/>
        <end position="504"/>
    </location>
</feature>
<evidence type="ECO:0000256" key="5">
    <source>
        <dbReference type="ARBA" id="ARBA00022984"/>
    </source>
</evidence>
<dbReference type="EMBL" id="JADIXZ010000004">
    <property type="protein sequence ID" value="MBK6301058.1"/>
    <property type="molecule type" value="Genomic_DNA"/>
</dbReference>
<evidence type="ECO:0000256" key="3">
    <source>
        <dbReference type="ARBA" id="ARBA00022692"/>
    </source>
</evidence>
<dbReference type="GO" id="GO:0009252">
    <property type="term" value="P:peptidoglycan biosynthetic process"/>
    <property type="evidence" value="ECO:0007669"/>
    <property type="project" value="UniProtKB-KW"/>
</dbReference>
<keyword evidence="6 8" id="KW-1133">Transmembrane helix</keyword>
<evidence type="ECO:0000256" key="1">
    <source>
        <dbReference type="ARBA" id="ARBA00004651"/>
    </source>
</evidence>
<evidence type="ECO:0000313" key="10">
    <source>
        <dbReference type="Proteomes" id="UP000718281"/>
    </source>
</evidence>
<dbReference type="CDD" id="cd13123">
    <property type="entry name" value="MATE_MurJ_like"/>
    <property type="match status" value="1"/>
</dbReference>
<dbReference type="PANTHER" id="PTHR47019:SF1">
    <property type="entry name" value="LIPID II FLIPPASE MURJ"/>
    <property type="match status" value="1"/>
</dbReference>
<feature type="transmembrane region" description="Helical" evidence="8">
    <location>
        <begin position="313"/>
        <end position="335"/>
    </location>
</feature>
<keyword evidence="2" id="KW-1003">Cell membrane</keyword>
<reference evidence="9 10" key="1">
    <citation type="submission" date="2020-10" db="EMBL/GenBank/DDBJ databases">
        <title>Connecting structure to function with the recovery of over 1000 high-quality activated sludge metagenome-assembled genomes encoding full-length rRNA genes using long-read sequencing.</title>
        <authorList>
            <person name="Singleton C.M."/>
            <person name="Petriglieri F."/>
            <person name="Kristensen J.M."/>
            <person name="Kirkegaard R.H."/>
            <person name="Michaelsen T.Y."/>
            <person name="Andersen M.H."/>
            <person name="Karst S.M."/>
            <person name="Dueholm M.S."/>
            <person name="Nielsen P.H."/>
            <person name="Albertsen M."/>
        </authorList>
    </citation>
    <scope>NUCLEOTIDE SEQUENCE [LARGE SCALE GENOMIC DNA]</scope>
    <source>
        <strain evidence="9">AalE_18-Q3-R2-46_BAT3C.188</strain>
    </source>
</reference>
<feature type="transmembrane region" description="Helical" evidence="8">
    <location>
        <begin position="415"/>
        <end position="439"/>
    </location>
</feature>
<name>A0A934X6D6_9MICO</name>
<gene>
    <name evidence="9" type="primary">murJ</name>
    <name evidence="9" type="ORF">IPF40_08390</name>
</gene>
<dbReference type="GO" id="GO:0034204">
    <property type="term" value="P:lipid translocation"/>
    <property type="evidence" value="ECO:0007669"/>
    <property type="project" value="TreeGrafter"/>
</dbReference>
<feature type="transmembrane region" description="Helical" evidence="8">
    <location>
        <begin position="387"/>
        <end position="409"/>
    </location>
</feature>
<dbReference type="GO" id="GO:0005886">
    <property type="term" value="C:plasma membrane"/>
    <property type="evidence" value="ECO:0007669"/>
    <property type="project" value="UniProtKB-SubCell"/>
</dbReference>